<evidence type="ECO:0000313" key="3">
    <source>
        <dbReference type="Proteomes" id="UP001164020"/>
    </source>
</evidence>
<dbReference type="EMBL" id="CP114029">
    <property type="protein sequence ID" value="WAP68576.1"/>
    <property type="molecule type" value="Genomic_DNA"/>
</dbReference>
<accession>A0ABY7BYI4</accession>
<feature type="compositionally biased region" description="Basic and acidic residues" evidence="1">
    <location>
        <begin position="51"/>
        <end position="62"/>
    </location>
</feature>
<sequence>MDQRRQDGGGKLGEAGADGDDDRSVHHRRQPVMGGEPCAGAFEQTAALPDDPGRDDYDRHPQSDFTQHHISFRLDA</sequence>
<proteinExistence type="predicted"/>
<evidence type="ECO:0000256" key="1">
    <source>
        <dbReference type="SAM" id="MobiDB-lite"/>
    </source>
</evidence>
<name>A0ABY7BYI4_9HYPH</name>
<protein>
    <submittedName>
        <fullName evidence="2">Uncharacterized protein</fullName>
    </submittedName>
</protein>
<keyword evidence="3" id="KW-1185">Reference proteome</keyword>
<organism evidence="2 3">
    <name type="scientific">Jiella pelagia</name>
    <dbReference type="NCBI Taxonomy" id="2986949"/>
    <lineage>
        <taxon>Bacteria</taxon>
        <taxon>Pseudomonadati</taxon>
        <taxon>Pseudomonadota</taxon>
        <taxon>Alphaproteobacteria</taxon>
        <taxon>Hyphomicrobiales</taxon>
        <taxon>Aurantimonadaceae</taxon>
        <taxon>Jiella</taxon>
    </lineage>
</organism>
<reference evidence="2" key="1">
    <citation type="submission" date="2022-12" db="EMBL/GenBank/DDBJ databases">
        <title>Jiella pelagia sp. nov., isolated from phosphonate enriched culture of Northwest Pacific surface seawater.</title>
        <authorList>
            <person name="Shin D.Y."/>
            <person name="Hwang C.Y."/>
        </authorList>
    </citation>
    <scope>NUCLEOTIDE SEQUENCE</scope>
    <source>
        <strain evidence="2">HL-NP1</strain>
    </source>
</reference>
<evidence type="ECO:0000313" key="2">
    <source>
        <dbReference type="EMBL" id="WAP68576.1"/>
    </source>
</evidence>
<feature type="region of interest" description="Disordered" evidence="1">
    <location>
        <begin position="1"/>
        <end position="76"/>
    </location>
</feature>
<gene>
    <name evidence="2" type="ORF">OH818_25380</name>
</gene>
<dbReference type="Proteomes" id="UP001164020">
    <property type="component" value="Chromosome"/>
</dbReference>